<name>A0A2B4S2P5_STYPI</name>
<protein>
    <recommendedName>
        <fullName evidence="3">Reverse transcriptase domain-containing protein</fullName>
    </recommendedName>
</protein>
<accession>A0A2B4S2P5</accession>
<reference evidence="2" key="1">
    <citation type="journal article" date="2017" name="bioRxiv">
        <title>Comparative analysis of the genomes of Stylophora pistillata and Acropora digitifera provides evidence for extensive differences between species of corals.</title>
        <authorList>
            <person name="Voolstra C.R."/>
            <person name="Li Y."/>
            <person name="Liew Y.J."/>
            <person name="Baumgarten S."/>
            <person name="Zoccola D."/>
            <person name="Flot J.-F."/>
            <person name="Tambutte S."/>
            <person name="Allemand D."/>
            <person name="Aranda M."/>
        </authorList>
    </citation>
    <scope>NUCLEOTIDE SEQUENCE [LARGE SCALE GENOMIC DNA]</scope>
</reference>
<dbReference type="EMBL" id="LSMT01000229">
    <property type="protein sequence ID" value="PFX22782.1"/>
    <property type="molecule type" value="Genomic_DNA"/>
</dbReference>
<dbReference type="SUPFAM" id="SSF56672">
    <property type="entry name" value="DNA/RNA polymerases"/>
    <property type="match status" value="1"/>
</dbReference>
<dbReference type="STRING" id="50429.A0A2B4S2P5"/>
<dbReference type="InterPro" id="IPR043502">
    <property type="entry name" value="DNA/RNA_pol_sf"/>
</dbReference>
<dbReference type="PANTHER" id="PTHR47331:SF1">
    <property type="entry name" value="GAG-LIKE PROTEIN"/>
    <property type="match status" value="1"/>
</dbReference>
<evidence type="ECO:0000313" key="2">
    <source>
        <dbReference type="Proteomes" id="UP000225706"/>
    </source>
</evidence>
<dbReference type="OrthoDB" id="5978402at2759"/>
<sequence>MKRGPSMLEKNYAQAVTRLESIERKLKRDPEKVEAYITAINQYVEKGFGEKAVDVTSGDGSVRHLPHHAVFHADRPTTKCRIVFEASARGQDGVFLNECILPGPALQPNLASVLIRFRTHRVGMITDVEKMYLQINLTRKHQDVHRCRWRDLKTEVAPKLYRMLRLTLGVNACPFLAFATVNAHVNKYVETFPDAAGEILHNMYVDDFLTGADTDNSALKLQQEMSDIMMAAAFNLKNWASNSKLVMDGIDTDKRATSLLLECDSRQPLKALGVSWDLNSDCFRFITPSESVFSHDPMTKRSLLSLASRTKDNPAELLTRGLTCDNLTSSRLWWNGPQWLSLPLEYQPIHQGSGDILLEACEEERRVTQDSSESRFSHADLPLG</sequence>
<proteinExistence type="predicted"/>
<dbReference type="PANTHER" id="PTHR47331">
    <property type="entry name" value="PHD-TYPE DOMAIN-CONTAINING PROTEIN"/>
    <property type="match status" value="1"/>
</dbReference>
<dbReference type="AlphaFoldDB" id="A0A2B4S2P5"/>
<evidence type="ECO:0000313" key="1">
    <source>
        <dbReference type="EMBL" id="PFX22782.1"/>
    </source>
</evidence>
<dbReference type="Gene3D" id="3.10.10.10">
    <property type="entry name" value="HIV Type 1 Reverse Transcriptase, subunit A, domain 1"/>
    <property type="match status" value="1"/>
</dbReference>
<dbReference type="Gene3D" id="3.30.70.270">
    <property type="match status" value="1"/>
</dbReference>
<keyword evidence="2" id="KW-1185">Reference proteome</keyword>
<dbReference type="InterPro" id="IPR043128">
    <property type="entry name" value="Rev_trsase/Diguanyl_cyclase"/>
</dbReference>
<organism evidence="1 2">
    <name type="scientific">Stylophora pistillata</name>
    <name type="common">Smooth cauliflower coral</name>
    <dbReference type="NCBI Taxonomy" id="50429"/>
    <lineage>
        <taxon>Eukaryota</taxon>
        <taxon>Metazoa</taxon>
        <taxon>Cnidaria</taxon>
        <taxon>Anthozoa</taxon>
        <taxon>Hexacorallia</taxon>
        <taxon>Scleractinia</taxon>
        <taxon>Astrocoeniina</taxon>
        <taxon>Pocilloporidae</taxon>
        <taxon>Stylophora</taxon>
    </lineage>
</organism>
<gene>
    <name evidence="1" type="ORF">AWC38_SpisGene12693</name>
</gene>
<dbReference type="Proteomes" id="UP000225706">
    <property type="component" value="Unassembled WGS sequence"/>
</dbReference>
<evidence type="ECO:0008006" key="3">
    <source>
        <dbReference type="Google" id="ProtNLM"/>
    </source>
</evidence>
<comment type="caution">
    <text evidence="1">The sequence shown here is derived from an EMBL/GenBank/DDBJ whole genome shotgun (WGS) entry which is preliminary data.</text>
</comment>